<dbReference type="eggNOG" id="COG0695">
    <property type="taxonomic scope" value="Bacteria"/>
</dbReference>
<dbReference type="STRING" id="1317122.ATO12_06285"/>
<gene>
    <name evidence="1" type="ORF">ATO12_06285</name>
</gene>
<dbReference type="AlphaFoldDB" id="A0A023BNZ1"/>
<organism evidence="1 2">
    <name type="scientific">Aquimarina atlantica</name>
    <dbReference type="NCBI Taxonomy" id="1317122"/>
    <lineage>
        <taxon>Bacteria</taxon>
        <taxon>Pseudomonadati</taxon>
        <taxon>Bacteroidota</taxon>
        <taxon>Flavobacteriia</taxon>
        <taxon>Flavobacteriales</taxon>
        <taxon>Flavobacteriaceae</taxon>
        <taxon>Aquimarina</taxon>
    </lineage>
</organism>
<comment type="caution">
    <text evidence="1">The sequence shown here is derived from an EMBL/GenBank/DDBJ whole genome shotgun (WGS) entry which is preliminary data.</text>
</comment>
<protein>
    <submittedName>
        <fullName evidence="1">Uncharacterized protein</fullName>
    </submittedName>
</protein>
<evidence type="ECO:0000313" key="2">
    <source>
        <dbReference type="Proteomes" id="UP000023541"/>
    </source>
</evidence>
<name>A0A023BNZ1_9FLAO</name>
<dbReference type="OrthoDB" id="1144044at2"/>
<keyword evidence="2" id="KW-1185">Reference proteome</keyword>
<reference evidence="1 2" key="1">
    <citation type="submission" date="2014-04" db="EMBL/GenBank/DDBJ databases">
        <title>Aquimarina sp. 22II-S11-z7 Genome Sequencing.</title>
        <authorList>
            <person name="Lai Q."/>
        </authorList>
    </citation>
    <scope>NUCLEOTIDE SEQUENCE [LARGE SCALE GENOMIC DNA]</scope>
    <source>
        <strain evidence="1 2">22II-S11-z7</strain>
    </source>
</reference>
<sequence length="124" mass="14395">MLISSQKTLIPLSILFYLISYTSYTQEKPVRLIEEKQKKRTILYVQNDTNTDKSVFLKINPIGYRKSAQRPIIKNIPAKSKIQMLILIPLADVESHYTYNLVVNEELETIDVKHSKSLKKKDSI</sequence>
<evidence type="ECO:0000313" key="1">
    <source>
        <dbReference type="EMBL" id="EZH71772.1"/>
    </source>
</evidence>
<dbReference type="Proteomes" id="UP000023541">
    <property type="component" value="Unassembled WGS sequence"/>
</dbReference>
<dbReference type="RefSeq" id="WP_051576028.1">
    <property type="nucleotide sequence ID" value="NZ_AQRA01000012.1"/>
</dbReference>
<dbReference type="EMBL" id="AQRA01000012">
    <property type="protein sequence ID" value="EZH71772.1"/>
    <property type="molecule type" value="Genomic_DNA"/>
</dbReference>
<proteinExistence type="predicted"/>
<accession>A0A023BNZ1</accession>